<dbReference type="SUPFAM" id="SSF53254">
    <property type="entry name" value="Phosphoglycerate mutase-like"/>
    <property type="match status" value="1"/>
</dbReference>
<dbReference type="Pfam" id="PF00300">
    <property type="entry name" value="His_Phos_1"/>
    <property type="match status" value="1"/>
</dbReference>
<keyword evidence="1" id="KW-0324">Glycolysis</keyword>
<evidence type="ECO:0000256" key="1">
    <source>
        <dbReference type="ARBA" id="ARBA00023152"/>
    </source>
</evidence>
<dbReference type="Gene3D" id="3.40.50.1240">
    <property type="entry name" value="Phosphoglycerate mutase-like"/>
    <property type="match status" value="1"/>
</dbReference>
<sequence>MTLYLLRHGETLWNTQSRFQGQLDSPLTPTGIAQADLAARRLAEEIPNPDCFELHISPLGRARQTAARVAAFIPLPAKEEARLIEVTIGSWDGMTLYEIDQEHPGALDGTDAFDWYFRSPDGETFEQICARAKSWLADTVSTPTIAISHGLTGRIIRGVYLGLSRREVLTLPVPQNGFYRLEAGRADFIE</sequence>
<organism evidence="3 4">
    <name type="scientific">Devosia neptuniae</name>
    <dbReference type="NCBI Taxonomy" id="191302"/>
    <lineage>
        <taxon>Bacteria</taxon>
        <taxon>Pseudomonadati</taxon>
        <taxon>Pseudomonadota</taxon>
        <taxon>Alphaproteobacteria</taxon>
        <taxon>Hyphomicrobiales</taxon>
        <taxon>Devosiaceae</taxon>
        <taxon>Devosia</taxon>
    </lineage>
</organism>
<dbReference type="InterPro" id="IPR050275">
    <property type="entry name" value="PGM_Phosphatase"/>
</dbReference>
<protein>
    <submittedName>
        <fullName evidence="3">Histidine phosphatase family protein</fullName>
    </submittedName>
</protein>
<dbReference type="EMBL" id="CP104965">
    <property type="protein sequence ID" value="UXN68248.1"/>
    <property type="molecule type" value="Genomic_DNA"/>
</dbReference>
<evidence type="ECO:0000313" key="3">
    <source>
        <dbReference type="EMBL" id="UXN68248.1"/>
    </source>
</evidence>
<dbReference type="PANTHER" id="PTHR48100">
    <property type="entry name" value="BROAD-SPECIFICITY PHOSPHATASE YOR283W-RELATED"/>
    <property type="match status" value="1"/>
</dbReference>
<dbReference type="RefSeq" id="WP_262165991.1">
    <property type="nucleotide sequence ID" value="NZ_CP104965.1"/>
</dbReference>
<proteinExistence type="predicted"/>
<dbReference type="PROSITE" id="PS00175">
    <property type="entry name" value="PG_MUTASE"/>
    <property type="match status" value="1"/>
</dbReference>
<dbReference type="InterPro" id="IPR029033">
    <property type="entry name" value="His_PPase_superfam"/>
</dbReference>
<dbReference type="InterPro" id="IPR013078">
    <property type="entry name" value="His_Pase_superF_clade-1"/>
</dbReference>
<keyword evidence="2" id="KW-0413">Isomerase</keyword>
<accession>A0ABY6CDU1</accession>
<dbReference type="SMART" id="SM00855">
    <property type="entry name" value="PGAM"/>
    <property type="match status" value="1"/>
</dbReference>
<dbReference type="PANTHER" id="PTHR48100:SF1">
    <property type="entry name" value="HISTIDINE PHOSPHATASE FAMILY PROTEIN-RELATED"/>
    <property type="match status" value="1"/>
</dbReference>
<dbReference type="PIRSF" id="PIRSF000709">
    <property type="entry name" value="6PFK_2-Ptase"/>
    <property type="match status" value="1"/>
</dbReference>
<reference evidence="3 4" key="1">
    <citation type="submission" date="2022-09" db="EMBL/GenBank/DDBJ databases">
        <title>Interaction between co-microsymbionts with complementary sets of symbiotic genes in legume-rhizobium systems.</title>
        <authorList>
            <person name="Safronova V."/>
            <person name="Sazanova A."/>
            <person name="Afonin A."/>
            <person name="Chirak E."/>
        </authorList>
    </citation>
    <scope>NUCLEOTIDE SEQUENCE [LARGE SCALE GENOMIC DNA]</scope>
    <source>
        <strain evidence="3 4">A18/4-1</strain>
    </source>
</reference>
<dbReference type="CDD" id="cd07067">
    <property type="entry name" value="HP_PGM_like"/>
    <property type="match status" value="1"/>
</dbReference>
<gene>
    <name evidence="3" type="ORF">N8A98_13275</name>
</gene>
<evidence type="ECO:0000256" key="2">
    <source>
        <dbReference type="ARBA" id="ARBA00023235"/>
    </source>
</evidence>
<name>A0ABY6CDU1_9HYPH</name>
<keyword evidence="4" id="KW-1185">Reference proteome</keyword>
<evidence type="ECO:0000313" key="4">
    <source>
        <dbReference type="Proteomes" id="UP001061862"/>
    </source>
</evidence>
<dbReference type="InterPro" id="IPR001345">
    <property type="entry name" value="PG/BPGM_mutase_AS"/>
</dbReference>
<dbReference type="Proteomes" id="UP001061862">
    <property type="component" value="Chromosome"/>
</dbReference>